<dbReference type="AlphaFoldDB" id="A0A9W6WKQ2"/>
<dbReference type="Gene3D" id="3.40.50.1220">
    <property type="entry name" value="TPP-binding domain"/>
    <property type="match status" value="1"/>
</dbReference>
<proteinExistence type="inferred from homology"/>
<evidence type="ECO:0000256" key="3">
    <source>
        <dbReference type="ARBA" id="ARBA00023027"/>
    </source>
</evidence>
<dbReference type="InterPro" id="IPR029035">
    <property type="entry name" value="DHS-like_NAD/FAD-binding_dom"/>
</dbReference>
<dbReference type="GO" id="GO:0070403">
    <property type="term" value="F:NAD+ binding"/>
    <property type="evidence" value="ECO:0007669"/>
    <property type="project" value="InterPro"/>
</dbReference>
<sequence length="375" mass="42670">MLYPKYRRCTTCFQTFEWDNENKAILRDGELPECPTCLVKNSERVQQGKRSSTSSIGFLRPNIVLYGECHPYAEIIADGLNKDMNKNPNILLIFGTSLRVDGVKNLVRQAAKKIHEKEDGIVIFINNCEVSTSSWDNIIDYQIVTDCDKWVQYLQTKLPNLFQEPVVKQKTKKTTTKKKFVSSNNTTITTTTTNNTCDESLYFTPPTTPTKNFKTGDILSDLDDDENKENIDNTNINERKSSPKRNLKELLSYEIPSPEFSPVHKFAPLELKNIQSSDPIPIIYKAAMKKKNGKITKRVKNSTTSSTTVSNDKRKPLSNITSKTKNLIIDSKSNSKITKTKIEKLTDLNNNNRRLRRIRVGLSNPVPSLKRARTA</sequence>
<feature type="domain" description="Deacetylase sirtuin-type" evidence="6">
    <location>
        <begin position="1"/>
        <end position="157"/>
    </location>
</feature>
<dbReference type="PROSITE" id="PS50305">
    <property type="entry name" value="SIRTUIN"/>
    <property type="match status" value="1"/>
</dbReference>
<keyword evidence="3" id="KW-0520">NAD</keyword>
<dbReference type="InterPro" id="IPR026590">
    <property type="entry name" value="Ssirtuin_cat_dom"/>
</dbReference>
<gene>
    <name evidence="7" type="ORF">Cboi02_000591300</name>
</gene>
<feature type="binding site" evidence="4">
    <location>
        <position position="9"/>
    </location>
    <ligand>
        <name>Zn(2+)</name>
        <dbReference type="ChEBI" id="CHEBI:29105"/>
    </ligand>
</feature>
<protein>
    <submittedName>
        <fullName evidence="7">Unnamed protein product</fullName>
    </submittedName>
</protein>
<name>A0A9W6WKQ2_CANBO</name>
<keyword evidence="4" id="KW-0862">Zinc</keyword>
<dbReference type="PANTHER" id="PTHR11085:SF8">
    <property type="entry name" value="NAD-DEPENDENT HISTONE DEACETYLASE HST3"/>
    <property type="match status" value="1"/>
</dbReference>
<dbReference type="Proteomes" id="UP001165120">
    <property type="component" value="Unassembled WGS sequence"/>
</dbReference>
<evidence type="ECO:0000256" key="1">
    <source>
        <dbReference type="ARBA" id="ARBA00006924"/>
    </source>
</evidence>
<evidence type="ECO:0000313" key="7">
    <source>
        <dbReference type="EMBL" id="GME78744.1"/>
    </source>
</evidence>
<organism evidence="7 8">
    <name type="scientific">Candida boidinii</name>
    <name type="common">Yeast</name>
    <dbReference type="NCBI Taxonomy" id="5477"/>
    <lineage>
        <taxon>Eukaryota</taxon>
        <taxon>Fungi</taxon>
        <taxon>Dikarya</taxon>
        <taxon>Ascomycota</taxon>
        <taxon>Saccharomycotina</taxon>
        <taxon>Pichiomycetes</taxon>
        <taxon>Pichiales</taxon>
        <taxon>Pichiaceae</taxon>
        <taxon>Ogataea</taxon>
        <taxon>Ogataea/Candida clade</taxon>
    </lineage>
</organism>
<dbReference type="InterPro" id="IPR050134">
    <property type="entry name" value="NAD-dep_sirtuin_deacylases"/>
</dbReference>
<dbReference type="EMBL" id="BSXN01003213">
    <property type="protein sequence ID" value="GME78744.1"/>
    <property type="molecule type" value="Genomic_DNA"/>
</dbReference>
<comment type="caution">
    <text evidence="7">The sequence shown here is derived from an EMBL/GenBank/DDBJ whole genome shotgun (WGS) entry which is preliminary data.</text>
</comment>
<dbReference type="GO" id="GO:0046872">
    <property type="term" value="F:metal ion binding"/>
    <property type="evidence" value="ECO:0007669"/>
    <property type="project" value="UniProtKB-KW"/>
</dbReference>
<keyword evidence="8" id="KW-1185">Reference proteome</keyword>
<dbReference type="PANTHER" id="PTHR11085">
    <property type="entry name" value="NAD-DEPENDENT PROTEIN DEACYLASE SIRTUIN-5, MITOCHONDRIAL-RELATED"/>
    <property type="match status" value="1"/>
</dbReference>
<dbReference type="Pfam" id="PF02146">
    <property type="entry name" value="SIR2"/>
    <property type="match status" value="1"/>
</dbReference>
<evidence type="ECO:0000256" key="2">
    <source>
        <dbReference type="ARBA" id="ARBA00022679"/>
    </source>
</evidence>
<dbReference type="GO" id="GO:0017136">
    <property type="term" value="F:histone deacetylase activity, NAD-dependent"/>
    <property type="evidence" value="ECO:0007669"/>
    <property type="project" value="TreeGrafter"/>
</dbReference>
<accession>A0A9W6WKQ2</accession>
<comment type="similarity">
    <text evidence="1">Belongs to the sirtuin family. Class I subfamily.</text>
</comment>
<reference evidence="7" key="1">
    <citation type="submission" date="2023-04" db="EMBL/GenBank/DDBJ databases">
        <title>Candida boidinii NBRC 10035.</title>
        <authorList>
            <person name="Ichikawa N."/>
            <person name="Sato H."/>
            <person name="Tonouchi N."/>
        </authorList>
    </citation>
    <scope>NUCLEOTIDE SEQUENCE</scope>
    <source>
        <strain evidence="7">NBRC 10035</strain>
    </source>
</reference>
<keyword evidence="4" id="KW-0479">Metal-binding</keyword>
<evidence type="ECO:0000256" key="4">
    <source>
        <dbReference type="PROSITE-ProRule" id="PRU00236"/>
    </source>
</evidence>
<keyword evidence="2" id="KW-0808">Transferase</keyword>
<dbReference type="GO" id="GO:0005634">
    <property type="term" value="C:nucleus"/>
    <property type="evidence" value="ECO:0007669"/>
    <property type="project" value="TreeGrafter"/>
</dbReference>
<comment type="caution">
    <text evidence="4">Lacks conserved residue(s) required for the propagation of feature annotation.</text>
</comment>
<feature type="binding site" evidence="4">
    <location>
        <position position="34"/>
    </location>
    <ligand>
        <name>Zn(2+)</name>
        <dbReference type="ChEBI" id="CHEBI:29105"/>
    </ligand>
</feature>
<feature type="binding site" evidence="4">
    <location>
        <position position="12"/>
    </location>
    <ligand>
        <name>Zn(2+)</name>
        <dbReference type="ChEBI" id="CHEBI:29105"/>
    </ligand>
</feature>
<evidence type="ECO:0000313" key="8">
    <source>
        <dbReference type="Proteomes" id="UP001165120"/>
    </source>
</evidence>
<evidence type="ECO:0000256" key="5">
    <source>
        <dbReference type="SAM" id="MobiDB-lite"/>
    </source>
</evidence>
<dbReference type="SUPFAM" id="SSF52467">
    <property type="entry name" value="DHS-like NAD/FAD-binding domain"/>
    <property type="match status" value="1"/>
</dbReference>
<evidence type="ECO:0000259" key="6">
    <source>
        <dbReference type="PROSITE" id="PS50305"/>
    </source>
</evidence>
<feature type="region of interest" description="Disordered" evidence="5">
    <location>
        <begin position="298"/>
        <end position="317"/>
    </location>
</feature>
<feature type="binding site" evidence="4">
    <location>
        <position position="37"/>
    </location>
    <ligand>
        <name>Zn(2+)</name>
        <dbReference type="ChEBI" id="CHEBI:29105"/>
    </ligand>
</feature>
<dbReference type="InterPro" id="IPR003000">
    <property type="entry name" value="Sirtuin"/>
</dbReference>